<dbReference type="OrthoDB" id="2265579at2759"/>
<evidence type="ECO:0000313" key="3">
    <source>
        <dbReference type="Proteomes" id="UP000748756"/>
    </source>
</evidence>
<sequence>MPMTLKDIEDYDRKDMLRVRDLKQWDNALTLLTSYLAPVIIASEKAAAAAAASAAAVTGGVDAETAAPIESTTKPSSPPSSSSLITTTTDGAAAATQGGRQASSTTTSKFSDFVEDETGQYTKQLTEQDMRLIQWSIAALVRYAPSPSESNVVYMFYLQRQPPIRNDETIDNCLISLIFQYAQVKNDPELQAKGLDLIKVALERGVGLPSYQSRTSVKNQNYGPQKQTILASVSKPILIQQGLQITADGRALEARRPYGQQHQGGRSYGQQKQQQGSHSPHKGSNGFPTGGQRQGQNQAQGQAQGHIVGGRKLGAHAAPGSSSPQPQTQLSQPQQQAPQQTQTQTQAQGKTKQRHRKQDSPRLSNKDTQDNNTSTTSTPTTPRQEEPMDQYDYYTRASRSFSGTERVKSGSRPAFGKDGGGYSNEGKLRTIAFVPASTNPMLKTDHPAPSKSGRGDVGEKDKEDDVNAVLIEHVEKLRLDQTTDE</sequence>
<protein>
    <submittedName>
        <fullName evidence="2">Uncharacterized protein</fullName>
    </submittedName>
</protein>
<feature type="compositionally biased region" description="Low complexity" evidence="1">
    <location>
        <begin position="371"/>
        <end position="382"/>
    </location>
</feature>
<evidence type="ECO:0000313" key="2">
    <source>
        <dbReference type="EMBL" id="KAF9150167.1"/>
    </source>
</evidence>
<reference evidence="2" key="1">
    <citation type="journal article" date="2020" name="Fungal Divers.">
        <title>Resolving the Mortierellaceae phylogeny through synthesis of multi-gene phylogenetics and phylogenomics.</title>
        <authorList>
            <person name="Vandepol N."/>
            <person name="Liber J."/>
            <person name="Desiro A."/>
            <person name="Na H."/>
            <person name="Kennedy M."/>
            <person name="Barry K."/>
            <person name="Grigoriev I.V."/>
            <person name="Miller A.N."/>
            <person name="O'Donnell K."/>
            <person name="Stajich J.E."/>
            <person name="Bonito G."/>
        </authorList>
    </citation>
    <scope>NUCLEOTIDE SEQUENCE</scope>
    <source>
        <strain evidence="2">NRRL 6426</strain>
    </source>
</reference>
<feature type="compositionally biased region" description="Low complexity" evidence="1">
    <location>
        <begin position="71"/>
        <end position="102"/>
    </location>
</feature>
<feature type="compositionally biased region" description="Polar residues" evidence="1">
    <location>
        <begin position="260"/>
        <end position="278"/>
    </location>
</feature>
<gene>
    <name evidence="2" type="ORF">BG015_008024</name>
</gene>
<comment type="caution">
    <text evidence="2">The sequence shown here is derived from an EMBL/GenBank/DDBJ whole genome shotgun (WGS) entry which is preliminary data.</text>
</comment>
<feature type="compositionally biased region" description="Basic and acidic residues" evidence="1">
    <location>
        <begin position="443"/>
        <end position="465"/>
    </location>
</feature>
<dbReference type="Proteomes" id="UP000748756">
    <property type="component" value="Unassembled WGS sequence"/>
</dbReference>
<feature type="compositionally biased region" description="Basic and acidic residues" evidence="1">
    <location>
        <begin position="358"/>
        <end position="369"/>
    </location>
</feature>
<feature type="compositionally biased region" description="Low complexity" evidence="1">
    <location>
        <begin position="294"/>
        <end position="305"/>
    </location>
</feature>
<evidence type="ECO:0000256" key="1">
    <source>
        <dbReference type="SAM" id="MobiDB-lite"/>
    </source>
</evidence>
<dbReference type="AlphaFoldDB" id="A0A9P5RZP1"/>
<feature type="compositionally biased region" description="Low complexity" evidence="1">
    <location>
        <begin position="317"/>
        <end position="348"/>
    </location>
</feature>
<name>A0A9P5RZP1_9FUNG</name>
<dbReference type="EMBL" id="JAAAUQ010000446">
    <property type="protein sequence ID" value="KAF9150167.1"/>
    <property type="molecule type" value="Genomic_DNA"/>
</dbReference>
<feature type="region of interest" description="Disordered" evidence="1">
    <location>
        <begin position="257"/>
        <end position="467"/>
    </location>
</feature>
<accession>A0A9P5RZP1</accession>
<organism evidence="2 3">
    <name type="scientific">Linnemannia schmuckeri</name>
    <dbReference type="NCBI Taxonomy" id="64567"/>
    <lineage>
        <taxon>Eukaryota</taxon>
        <taxon>Fungi</taxon>
        <taxon>Fungi incertae sedis</taxon>
        <taxon>Mucoromycota</taxon>
        <taxon>Mortierellomycotina</taxon>
        <taxon>Mortierellomycetes</taxon>
        <taxon>Mortierellales</taxon>
        <taxon>Mortierellaceae</taxon>
        <taxon>Linnemannia</taxon>
    </lineage>
</organism>
<keyword evidence="3" id="KW-1185">Reference proteome</keyword>
<feature type="region of interest" description="Disordered" evidence="1">
    <location>
        <begin position="69"/>
        <end position="111"/>
    </location>
</feature>
<proteinExistence type="predicted"/>